<dbReference type="GO" id="GO:0016491">
    <property type="term" value="F:oxidoreductase activity"/>
    <property type="evidence" value="ECO:0007669"/>
    <property type="project" value="UniProtKB-KW"/>
</dbReference>
<dbReference type="InterPro" id="IPR051122">
    <property type="entry name" value="SDR_DHRS6-like"/>
</dbReference>
<dbReference type="PANTHER" id="PTHR43477:SF1">
    <property type="entry name" value="DIHYDROANTICAPSIN 7-DEHYDROGENASE"/>
    <property type="match status" value="1"/>
</dbReference>
<dbReference type="Pfam" id="PF13561">
    <property type="entry name" value="adh_short_C2"/>
    <property type="match status" value="1"/>
</dbReference>
<sequence>MIKFSENEIFLVTGGSSGLGKAIALKINELGGTVIAVARNKEKLEKIKDLSNTPQKMFFEVKDLTEDIENLPNWVLGLAQKYGKMRGLILSAGIMQMVSLRAFDVERAKQLFDINYFSDIALCKGFCNKKVVVNEGGGIVFISSISSIRGRSGVINYSASKGAIDSAVKAMAVEVARNGIRVNSILPGLVDTEMKGEVGDNIPPERLNEILNKHILGLGKPEDIANITCFLLSNNARWITGQCFVVDGGASLS</sequence>
<dbReference type="PRINTS" id="PR00080">
    <property type="entry name" value="SDRFAMILY"/>
</dbReference>
<dbReference type="Gene3D" id="3.40.50.720">
    <property type="entry name" value="NAD(P)-binding Rossmann-like Domain"/>
    <property type="match status" value="1"/>
</dbReference>
<keyword evidence="2" id="KW-0560">Oxidoreductase</keyword>
<name>A0A1F4U3C0_UNCSA</name>
<dbReference type="InterPro" id="IPR036291">
    <property type="entry name" value="NAD(P)-bd_dom_sf"/>
</dbReference>
<dbReference type="CDD" id="cd05233">
    <property type="entry name" value="SDR_c"/>
    <property type="match status" value="1"/>
</dbReference>
<proteinExistence type="inferred from homology"/>
<dbReference type="InterPro" id="IPR002347">
    <property type="entry name" value="SDR_fam"/>
</dbReference>
<accession>A0A1F4U3C0</accession>
<gene>
    <name evidence="3" type="ORF">A2438_07880</name>
</gene>
<evidence type="ECO:0000256" key="1">
    <source>
        <dbReference type="ARBA" id="ARBA00006484"/>
    </source>
</evidence>
<dbReference type="SUPFAM" id="SSF51735">
    <property type="entry name" value="NAD(P)-binding Rossmann-fold domains"/>
    <property type="match status" value="1"/>
</dbReference>
<protein>
    <recommendedName>
        <fullName evidence="5">Short-chain dehydrogenase</fullName>
    </recommendedName>
</protein>
<dbReference type="Proteomes" id="UP000179242">
    <property type="component" value="Unassembled WGS sequence"/>
</dbReference>
<comment type="caution">
    <text evidence="3">The sequence shown here is derived from an EMBL/GenBank/DDBJ whole genome shotgun (WGS) entry which is preliminary data.</text>
</comment>
<organism evidence="3 4">
    <name type="scientific">candidate division WOR-1 bacterium RIFOXYC2_FULL_46_14</name>
    <dbReference type="NCBI Taxonomy" id="1802587"/>
    <lineage>
        <taxon>Bacteria</taxon>
        <taxon>Bacillati</taxon>
        <taxon>Saganbacteria</taxon>
    </lineage>
</organism>
<reference evidence="3 4" key="1">
    <citation type="journal article" date="2016" name="Nat. Commun.">
        <title>Thousands of microbial genomes shed light on interconnected biogeochemical processes in an aquifer system.</title>
        <authorList>
            <person name="Anantharaman K."/>
            <person name="Brown C.T."/>
            <person name="Hug L.A."/>
            <person name="Sharon I."/>
            <person name="Castelle C.J."/>
            <person name="Probst A.J."/>
            <person name="Thomas B.C."/>
            <person name="Singh A."/>
            <person name="Wilkins M.J."/>
            <person name="Karaoz U."/>
            <person name="Brodie E.L."/>
            <person name="Williams K.H."/>
            <person name="Hubbard S.S."/>
            <person name="Banfield J.F."/>
        </authorList>
    </citation>
    <scope>NUCLEOTIDE SEQUENCE [LARGE SCALE GENOMIC DNA]</scope>
</reference>
<dbReference type="PANTHER" id="PTHR43477">
    <property type="entry name" value="DIHYDROANTICAPSIN 7-DEHYDROGENASE"/>
    <property type="match status" value="1"/>
</dbReference>
<comment type="similarity">
    <text evidence="1">Belongs to the short-chain dehydrogenases/reductases (SDR) family.</text>
</comment>
<dbReference type="AlphaFoldDB" id="A0A1F4U3C0"/>
<evidence type="ECO:0000313" key="3">
    <source>
        <dbReference type="EMBL" id="OGC39464.1"/>
    </source>
</evidence>
<evidence type="ECO:0008006" key="5">
    <source>
        <dbReference type="Google" id="ProtNLM"/>
    </source>
</evidence>
<dbReference type="PRINTS" id="PR00081">
    <property type="entry name" value="GDHRDH"/>
</dbReference>
<evidence type="ECO:0000256" key="2">
    <source>
        <dbReference type="ARBA" id="ARBA00023002"/>
    </source>
</evidence>
<dbReference type="EMBL" id="MEUJ01000008">
    <property type="protein sequence ID" value="OGC39464.1"/>
    <property type="molecule type" value="Genomic_DNA"/>
</dbReference>
<evidence type="ECO:0000313" key="4">
    <source>
        <dbReference type="Proteomes" id="UP000179242"/>
    </source>
</evidence>